<evidence type="ECO:0000313" key="1">
    <source>
        <dbReference type="EMBL" id="CAH3135904.1"/>
    </source>
</evidence>
<gene>
    <name evidence="1" type="ORF">PLOB_00038130</name>
</gene>
<accession>A0ABN8P6R4</accession>
<protein>
    <submittedName>
        <fullName evidence="1">Uncharacterized protein</fullName>
    </submittedName>
</protein>
<keyword evidence="2" id="KW-1185">Reference proteome</keyword>
<comment type="caution">
    <text evidence="1">The sequence shown here is derived from an EMBL/GenBank/DDBJ whole genome shotgun (WGS) entry which is preliminary data.</text>
</comment>
<organism evidence="1 2">
    <name type="scientific">Porites lobata</name>
    <dbReference type="NCBI Taxonomy" id="104759"/>
    <lineage>
        <taxon>Eukaryota</taxon>
        <taxon>Metazoa</taxon>
        <taxon>Cnidaria</taxon>
        <taxon>Anthozoa</taxon>
        <taxon>Hexacorallia</taxon>
        <taxon>Scleractinia</taxon>
        <taxon>Fungiina</taxon>
        <taxon>Poritidae</taxon>
        <taxon>Porites</taxon>
    </lineage>
</organism>
<evidence type="ECO:0000313" key="2">
    <source>
        <dbReference type="Proteomes" id="UP001159405"/>
    </source>
</evidence>
<feature type="non-terminal residue" evidence="1">
    <location>
        <position position="1"/>
    </location>
</feature>
<name>A0ABN8P6R4_9CNID</name>
<proteinExistence type="predicted"/>
<reference evidence="1 2" key="1">
    <citation type="submission" date="2022-05" db="EMBL/GenBank/DDBJ databases">
        <authorList>
            <consortium name="Genoscope - CEA"/>
            <person name="William W."/>
        </authorList>
    </citation>
    <scope>NUCLEOTIDE SEQUENCE [LARGE SCALE GENOMIC DNA]</scope>
</reference>
<dbReference type="EMBL" id="CALNXK010000056">
    <property type="protein sequence ID" value="CAH3135904.1"/>
    <property type="molecule type" value="Genomic_DNA"/>
</dbReference>
<dbReference type="Proteomes" id="UP001159405">
    <property type="component" value="Unassembled WGS sequence"/>
</dbReference>
<sequence length="114" mass="13226">HLLGCVKQLIFLPSKYYMGRVLQIPSDGDDPRKLKSKPKKNEYFEHLNKASAKKRFVPKTSQNGKLQTQKKTHFDHPIQILGRPNIRVGPMDPEGSCEKERNCKKQNIRKTAWI</sequence>